<keyword evidence="3 5" id="KW-1133">Transmembrane helix</keyword>
<comment type="caution">
    <text evidence="6">The sequence shown here is derived from an EMBL/GenBank/DDBJ whole genome shotgun (WGS) entry which is preliminary data.</text>
</comment>
<evidence type="ECO:0000256" key="4">
    <source>
        <dbReference type="ARBA" id="ARBA00023136"/>
    </source>
</evidence>
<evidence type="ECO:0000256" key="5">
    <source>
        <dbReference type="SAM" id="Phobius"/>
    </source>
</evidence>
<sequence length="217" mass="24967">MIRRVSPLVVKWNRLEPRFWSIRRIAYNGKIDVTQEVKIKELIAHMKCEERQLLYSKLREVLLEQERLKQSQTIKPRNKLMAWFARNSANIKRYIEKPTNMQLISLFIFHSLPYVTFGCLDNFIMIMAGDYIEKTIGKSLGISMMASAGIGNTLANSTSIAVAYHVEKQFNKRVSRASSMSIGQFEMRRTKVVVQSARIIGIVVGCLIGMLPLLLRE</sequence>
<dbReference type="PANTHER" id="PTHR21706:SF15">
    <property type="entry name" value="TRANSMEMBRANE PROTEIN 65"/>
    <property type="match status" value="1"/>
</dbReference>
<keyword evidence="7" id="KW-1185">Reference proteome</keyword>
<evidence type="ECO:0008006" key="8">
    <source>
        <dbReference type="Google" id="ProtNLM"/>
    </source>
</evidence>
<dbReference type="InterPro" id="IPR019537">
    <property type="entry name" value="TMEM65"/>
</dbReference>
<dbReference type="Pfam" id="PF10507">
    <property type="entry name" value="TMEM65"/>
    <property type="match status" value="1"/>
</dbReference>
<keyword evidence="4 5" id="KW-0472">Membrane</keyword>
<dbReference type="EMBL" id="JAPWDV010000001">
    <property type="protein sequence ID" value="KAJ6225347.1"/>
    <property type="molecule type" value="Genomic_DNA"/>
</dbReference>
<evidence type="ECO:0000313" key="7">
    <source>
        <dbReference type="Proteomes" id="UP001142055"/>
    </source>
</evidence>
<dbReference type="GO" id="GO:0016020">
    <property type="term" value="C:membrane"/>
    <property type="evidence" value="ECO:0007669"/>
    <property type="project" value="UniProtKB-SubCell"/>
</dbReference>
<accession>A0A9Q0MJ39</accession>
<reference evidence="6" key="1">
    <citation type="submission" date="2022-12" db="EMBL/GenBank/DDBJ databases">
        <title>Genome assemblies of Blomia tropicalis.</title>
        <authorList>
            <person name="Cui Y."/>
        </authorList>
    </citation>
    <scope>NUCLEOTIDE SEQUENCE</scope>
    <source>
        <tissue evidence="6">Adult mites</tissue>
    </source>
</reference>
<evidence type="ECO:0000256" key="2">
    <source>
        <dbReference type="ARBA" id="ARBA00022692"/>
    </source>
</evidence>
<evidence type="ECO:0000256" key="3">
    <source>
        <dbReference type="ARBA" id="ARBA00022989"/>
    </source>
</evidence>
<dbReference type="GO" id="GO:0005739">
    <property type="term" value="C:mitochondrion"/>
    <property type="evidence" value="ECO:0007669"/>
    <property type="project" value="TreeGrafter"/>
</dbReference>
<comment type="subcellular location">
    <subcellularLocation>
        <location evidence="1">Membrane</location>
        <topology evidence="1">Multi-pass membrane protein</topology>
    </subcellularLocation>
</comment>
<feature type="transmembrane region" description="Helical" evidence="5">
    <location>
        <begin position="103"/>
        <end position="128"/>
    </location>
</feature>
<gene>
    <name evidence="6" type="ORF">RDWZM_003892</name>
</gene>
<protein>
    <recommendedName>
        <fullName evidence="8">Transmembrane protein 65</fullName>
    </recommendedName>
</protein>
<dbReference type="AlphaFoldDB" id="A0A9Q0MJ39"/>
<dbReference type="Proteomes" id="UP001142055">
    <property type="component" value="Chromosome 1"/>
</dbReference>
<keyword evidence="2 5" id="KW-0812">Transmembrane</keyword>
<feature type="transmembrane region" description="Helical" evidence="5">
    <location>
        <begin position="140"/>
        <end position="166"/>
    </location>
</feature>
<evidence type="ECO:0000256" key="1">
    <source>
        <dbReference type="ARBA" id="ARBA00004141"/>
    </source>
</evidence>
<evidence type="ECO:0000313" key="6">
    <source>
        <dbReference type="EMBL" id="KAJ6225347.1"/>
    </source>
</evidence>
<feature type="transmembrane region" description="Helical" evidence="5">
    <location>
        <begin position="197"/>
        <end position="215"/>
    </location>
</feature>
<name>A0A9Q0MJ39_BLOTA</name>
<dbReference type="PANTHER" id="PTHR21706">
    <property type="entry name" value="TRANSMEMBRANE PROTEIN 65"/>
    <property type="match status" value="1"/>
</dbReference>
<organism evidence="6 7">
    <name type="scientific">Blomia tropicalis</name>
    <name type="common">Mite</name>
    <dbReference type="NCBI Taxonomy" id="40697"/>
    <lineage>
        <taxon>Eukaryota</taxon>
        <taxon>Metazoa</taxon>
        <taxon>Ecdysozoa</taxon>
        <taxon>Arthropoda</taxon>
        <taxon>Chelicerata</taxon>
        <taxon>Arachnida</taxon>
        <taxon>Acari</taxon>
        <taxon>Acariformes</taxon>
        <taxon>Sarcoptiformes</taxon>
        <taxon>Astigmata</taxon>
        <taxon>Glycyphagoidea</taxon>
        <taxon>Echimyopodidae</taxon>
        <taxon>Blomia</taxon>
    </lineage>
</organism>
<proteinExistence type="predicted"/>